<dbReference type="EMBL" id="JANFNG010000005">
    <property type="protein sequence ID" value="MCQ4080801.1"/>
    <property type="molecule type" value="Genomic_DNA"/>
</dbReference>
<feature type="binding site" evidence="6">
    <location>
        <position position="127"/>
    </location>
    <ligand>
        <name>FAD</name>
        <dbReference type="ChEBI" id="CHEBI:57692"/>
    </ligand>
</feature>
<dbReference type="Gene3D" id="3.50.50.60">
    <property type="entry name" value="FAD/NAD(P)-binding domain"/>
    <property type="match status" value="2"/>
</dbReference>
<dbReference type="PRINTS" id="PR00368">
    <property type="entry name" value="FADPNR"/>
</dbReference>
<dbReference type="InterPro" id="IPR023753">
    <property type="entry name" value="FAD/NAD-binding_dom"/>
</dbReference>
<dbReference type="InterPro" id="IPR036188">
    <property type="entry name" value="FAD/NAD-bd_sf"/>
</dbReference>
<comment type="similarity">
    <text evidence="6">Belongs to the ferredoxin--NADP reductase type 2 family.</text>
</comment>
<feature type="binding site" evidence="6">
    <location>
        <position position="287"/>
    </location>
    <ligand>
        <name>FAD</name>
        <dbReference type="ChEBI" id="CHEBI:57692"/>
    </ligand>
</feature>
<evidence type="ECO:0000256" key="5">
    <source>
        <dbReference type="ARBA" id="ARBA00048132"/>
    </source>
</evidence>
<keyword evidence="2 6" id="KW-0274">FAD</keyword>
<keyword evidence="3 6" id="KW-0521">NADP</keyword>
<evidence type="ECO:0000313" key="9">
    <source>
        <dbReference type="Proteomes" id="UP001057702"/>
    </source>
</evidence>
<gene>
    <name evidence="8" type="ORF">NGB36_09355</name>
</gene>
<comment type="subunit">
    <text evidence="6">Homodimer.</text>
</comment>
<evidence type="ECO:0000313" key="8">
    <source>
        <dbReference type="EMBL" id="MCQ4080801.1"/>
    </source>
</evidence>
<dbReference type="InterPro" id="IPR050097">
    <property type="entry name" value="Ferredoxin-NADP_redctase_2"/>
</dbReference>
<dbReference type="EC" id="1.18.1.2" evidence="6"/>
<organism evidence="8 9">
    <name type="scientific">Streptomyces humicola</name>
    <dbReference type="NCBI Taxonomy" id="2953240"/>
    <lineage>
        <taxon>Bacteria</taxon>
        <taxon>Bacillati</taxon>
        <taxon>Actinomycetota</taxon>
        <taxon>Actinomycetes</taxon>
        <taxon>Kitasatosporales</taxon>
        <taxon>Streptomycetaceae</taxon>
        <taxon>Streptomyces</taxon>
    </lineage>
</organism>
<feature type="binding site" evidence="6">
    <location>
        <position position="328"/>
    </location>
    <ligand>
        <name>FAD</name>
        <dbReference type="ChEBI" id="CHEBI:57692"/>
    </ligand>
</feature>
<evidence type="ECO:0000256" key="6">
    <source>
        <dbReference type="HAMAP-Rule" id="MF_01685"/>
    </source>
</evidence>
<dbReference type="PRINTS" id="PR00469">
    <property type="entry name" value="PNDRDTASEII"/>
</dbReference>
<dbReference type="PANTHER" id="PTHR48105">
    <property type="entry name" value="THIOREDOXIN REDUCTASE 1-RELATED-RELATED"/>
    <property type="match status" value="1"/>
</dbReference>
<proteinExistence type="inferred from homology"/>
<accession>A0ABT1PT25</accession>
<evidence type="ECO:0000256" key="4">
    <source>
        <dbReference type="ARBA" id="ARBA00023002"/>
    </source>
</evidence>
<feature type="binding site" evidence="6">
    <location>
        <position position="35"/>
    </location>
    <ligand>
        <name>FAD</name>
        <dbReference type="ChEBI" id="CHEBI:57692"/>
    </ligand>
</feature>
<dbReference type="Proteomes" id="UP001057702">
    <property type="component" value="Unassembled WGS sequence"/>
</dbReference>
<keyword evidence="9" id="KW-1185">Reference proteome</keyword>
<reference evidence="8" key="1">
    <citation type="submission" date="2022-06" db="EMBL/GenBank/DDBJ databases">
        <title>Draft genome sequence of Streptomyces sp. RB6PN25 isolated from peat swamp forest in Thailand.</title>
        <authorList>
            <person name="Duangmal K."/>
            <person name="Klaysubun C."/>
        </authorList>
    </citation>
    <scope>NUCLEOTIDE SEQUENCE</scope>
    <source>
        <strain evidence="8">RB6PN25</strain>
    </source>
</reference>
<comment type="caution">
    <text evidence="8">The sequence shown here is derived from an EMBL/GenBank/DDBJ whole genome shotgun (WGS) entry which is preliminary data.</text>
</comment>
<feature type="binding site" evidence="6">
    <location>
        <position position="43"/>
    </location>
    <ligand>
        <name>FAD</name>
        <dbReference type="ChEBI" id="CHEBI:57692"/>
    </ligand>
</feature>
<dbReference type="RefSeq" id="WP_255919714.1">
    <property type="nucleotide sequence ID" value="NZ_JANFNG010000005.1"/>
</dbReference>
<evidence type="ECO:0000256" key="3">
    <source>
        <dbReference type="ARBA" id="ARBA00022857"/>
    </source>
</evidence>
<feature type="domain" description="FAD/NAD(P)-binding" evidence="7">
    <location>
        <begin position="7"/>
        <end position="299"/>
    </location>
</feature>
<feature type="binding site" evidence="6">
    <location>
        <position position="88"/>
    </location>
    <ligand>
        <name>FAD</name>
        <dbReference type="ChEBI" id="CHEBI:57692"/>
    </ligand>
</feature>
<comment type="catalytic activity">
    <reaction evidence="6">
        <text>2 reduced [2Fe-2S]-[ferredoxin] + NADP(+) + H(+) = 2 oxidized [2Fe-2S]-[ferredoxin] + NADPH</text>
        <dbReference type="Rhea" id="RHEA:20125"/>
        <dbReference type="Rhea" id="RHEA-COMP:10000"/>
        <dbReference type="Rhea" id="RHEA-COMP:10001"/>
        <dbReference type="ChEBI" id="CHEBI:15378"/>
        <dbReference type="ChEBI" id="CHEBI:33737"/>
        <dbReference type="ChEBI" id="CHEBI:33738"/>
        <dbReference type="ChEBI" id="CHEBI:57783"/>
        <dbReference type="ChEBI" id="CHEBI:58349"/>
        <dbReference type="EC" id="1.18.1.2"/>
    </reaction>
</comment>
<comment type="caution">
    <text evidence="6">Lacks conserved residue(s) required for the propagation of feature annotation.</text>
</comment>
<comment type="cofactor">
    <cofactor evidence="6">
        <name>FAD</name>
        <dbReference type="ChEBI" id="CHEBI:57692"/>
    </cofactor>
    <text evidence="6">Binds 1 FAD per subunit.</text>
</comment>
<dbReference type="SUPFAM" id="SSF51905">
    <property type="entry name" value="FAD/NAD(P)-binding domain"/>
    <property type="match status" value="1"/>
</dbReference>
<dbReference type="Pfam" id="PF07992">
    <property type="entry name" value="Pyr_redox_2"/>
    <property type="match status" value="1"/>
</dbReference>
<dbReference type="InterPro" id="IPR022890">
    <property type="entry name" value="Fd--NADP_Rdtase_type_2"/>
</dbReference>
<evidence type="ECO:0000256" key="1">
    <source>
        <dbReference type="ARBA" id="ARBA00022630"/>
    </source>
</evidence>
<name>A0ABT1PT25_9ACTN</name>
<keyword evidence="4 6" id="KW-0560">Oxidoreductase</keyword>
<keyword evidence="1 6" id="KW-0285">Flavoprotein</keyword>
<protein>
    <recommendedName>
        <fullName evidence="6">Ferredoxin--NADP reductase</fullName>
        <shortName evidence="6">FNR</shortName>
        <shortName evidence="6">Fd-NADP(+) reductase</shortName>
        <ecNumber evidence="6">1.18.1.2</ecNumber>
    </recommendedName>
</protein>
<feature type="binding site" evidence="6">
    <location>
        <position position="48"/>
    </location>
    <ligand>
        <name>FAD</name>
        <dbReference type="ChEBI" id="CHEBI:57692"/>
    </ligand>
</feature>
<sequence length="338" mass="35527">MTAIQVDLLIVGAGPVGLFGAYYAGVRGLSVAVVDSLSQVGGQVSAMYPEKQIFDIAGFPAISGRQLISNLAEQAAPYEPVYLLGQEARQLERVARDGQPDLLVVKTSSGQEVTAGAVVITGGIGTFTPRPLPAGEDFLGKGLEYFVPSSSEYTGKDVVIVGGGDSAVDWALMLQPIAASTTLIHRRDAFRAHHASVEQLKASPVKIITNAQVTQTTGDAQLEAIEIKVTGESTNQTLKCHKLVAALGFTANLGPLREWGVELHDNRHLVVDSAMRTNVSGVFAAGDITHYDGKVRLIAVGFGEVATAVNNAAVHINPDAQLFPGHSTDNQAPLPLSV</sequence>
<dbReference type="HAMAP" id="MF_01685">
    <property type="entry name" value="FENR2"/>
    <property type="match status" value="1"/>
</dbReference>
<evidence type="ECO:0000256" key="2">
    <source>
        <dbReference type="ARBA" id="ARBA00022827"/>
    </source>
</evidence>
<evidence type="ECO:0000259" key="7">
    <source>
        <dbReference type="Pfam" id="PF07992"/>
    </source>
</evidence>
<comment type="catalytic activity">
    <reaction evidence="5">
        <text>[thioredoxin]-dithiol + NADP(+) = [thioredoxin]-disulfide + NADPH + H(+)</text>
        <dbReference type="Rhea" id="RHEA:20345"/>
        <dbReference type="Rhea" id="RHEA-COMP:10698"/>
        <dbReference type="Rhea" id="RHEA-COMP:10700"/>
        <dbReference type="ChEBI" id="CHEBI:15378"/>
        <dbReference type="ChEBI" id="CHEBI:29950"/>
        <dbReference type="ChEBI" id="CHEBI:50058"/>
        <dbReference type="ChEBI" id="CHEBI:57783"/>
        <dbReference type="ChEBI" id="CHEBI:58349"/>
        <dbReference type="EC" id="1.8.1.9"/>
    </reaction>
</comment>